<feature type="domain" description="DUF3696" evidence="1">
    <location>
        <begin position="362"/>
        <end position="410"/>
    </location>
</feature>
<protein>
    <recommendedName>
        <fullName evidence="4">ATPase AAA-type core domain-containing protein</fullName>
    </recommendedName>
</protein>
<dbReference type="Gene3D" id="3.40.50.300">
    <property type="entry name" value="P-loop containing nucleotide triphosphate hydrolases"/>
    <property type="match status" value="1"/>
</dbReference>
<dbReference type="InterPro" id="IPR027417">
    <property type="entry name" value="P-loop_NTPase"/>
</dbReference>
<dbReference type="InterPro" id="IPR041685">
    <property type="entry name" value="AAA_GajA/Old/RecF-like"/>
</dbReference>
<dbReference type="PANTHER" id="PTHR43581:SF2">
    <property type="entry name" value="EXCINUCLEASE ATPASE SUBUNIT"/>
    <property type="match status" value="1"/>
</dbReference>
<evidence type="ECO:0000259" key="2">
    <source>
        <dbReference type="Pfam" id="PF13175"/>
    </source>
</evidence>
<evidence type="ECO:0000259" key="1">
    <source>
        <dbReference type="Pfam" id="PF12476"/>
    </source>
</evidence>
<dbReference type="Pfam" id="PF13175">
    <property type="entry name" value="AAA_15"/>
    <property type="match status" value="2"/>
</dbReference>
<dbReference type="InterPro" id="IPR022532">
    <property type="entry name" value="DUF3696"/>
</dbReference>
<dbReference type="EMBL" id="LT559118">
    <property type="protein sequence ID" value="SBP00746.1"/>
    <property type="molecule type" value="Genomic_DNA"/>
</dbReference>
<reference evidence="3" key="1">
    <citation type="submission" date="2016-04" db="EMBL/GenBank/DDBJ databases">
        <authorList>
            <person name="Evans L.H."/>
            <person name="Alamgir A."/>
            <person name="Owens N."/>
            <person name="Weber N.D."/>
            <person name="Virtaneva K."/>
            <person name="Barbian K."/>
            <person name="Babar A."/>
            <person name="Rosenke K."/>
        </authorList>
    </citation>
    <scope>NUCLEOTIDE SEQUENCE</scope>
    <source>
        <strain evidence="3">Nono1</strain>
    </source>
</reference>
<dbReference type="AlphaFoldDB" id="A0A1M4EPG6"/>
<dbReference type="SUPFAM" id="SSF52540">
    <property type="entry name" value="P-loop containing nucleoside triphosphate hydrolases"/>
    <property type="match status" value="1"/>
</dbReference>
<accession>A0A1M4EPG6</accession>
<sequence length="422" mass="47269">MVLLRMAVDNYRCFKERQEIELRPITVVLGKNNSGKSALTRLPLLLETGIRTGSTLPLDVDALGDDPPDFLDLVYGRNVHRALRLEFAAGDLRHEVRVKATIQNIAERRTQFVSELEIDFRGRRVNLEWLGADVATYSMTVNDGPSVETHVTFRGLLPLRADHPDLPDGGRDWLQSLRFSIRQDIESTRYLSAYRQRPARLTRLPSRMAAEVGAAGENATGMLVNDHVRGDRTLLGCVNELLGDSLAGWRLEIEAQGPMYSVNLRSVADPALSVNLLDSGTGVAQVLPLLVQLAADRNATPPYRRLLHVIEEPELHLHPAFHALLADLFIGGAKRGRGRFLIETHSETMLLRLRRRIAEGRISSDDVAIHFVDHSAGSSQVRRINIDDLGNLDYWPSGVFSEDFEETKKLAEAQFARERHES</sequence>
<dbReference type="PANTHER" id="PTHR43581">
    <property type="entry name" value="ATP/GTP PHOSPHATASE"/>
    <property type="match status" value="1"/>
</dbReference>
<evidence type="ECO:0000313" key="3">
    <source>
        <dbReference type="EMBL" id="SBP00746.1"/>
    </source>
</evidence>
<gene>
    <name evidence="3" type="ORF">BN4615_P10262</name>
</gene>
<feature type="domain" description="Endonuclease GajA/Old nuclease/RecF-like AAA" evidence="2">
    <location>
        <begin position="276"/>
        <end position="349"/>
    </location>
</feature>
<evidence type="ECO:0008006" key="4">
    <source>
        <dbReference type="Google" id="ProtNLM"/>
    </source>
</evidence>
<dbReference type="RefSeq" id="WP_225269310.1">
    <property type="nucleotide sequence ID" value="NZ_CP084058.1"/>
</dbReference>
<organism evidence="3">
    <name type="scientific">Nonomuraea gerenzanensis</name>
    <dbReference type="NCBI Taxonomy" id="93944"/>
    <lineage>
        <taxon>Bacteria</taxon>
        <taxon>Bacillati</taxon>
        <taxon>Actinomycetota</taxon>
        <taxon>Actinomycetes</taxon>
        <taxon>Streptosporangiales</taxon>
        <taxon>Streptosporangiaceae</taxon>
        <taxon>Nonomuraea</taxon>
    </lineage>
</organism>
<dbReference type="Pfam" id="PF12476">
    <property type="entry name" value="DUF3696"/>
    <property type="match status" value="1"/>
</dbReference>
<name>A0A1M4EPG6_9ACTN</name>
<dbReference type="InterPro" id="IPR014592">
    <property type="entry name" value="P-loop_UCP034888"/>
</dbReference>
<dbReference type="InterPro" id="IPR051396">
    <property type="entry name" value="Bact_Antivir_Def_Nuclease"/>
</dbReference>
<dbReference type="PIRSF" id="PIRSF034888">
    <property type="entry name" value="P-loop_UCP034888"/>
    <property type="match status" value="1"/>
</dbReference>
<proteinExistence type="predicted"/>
<feature type="domain" description="Endonuclease GajA/Old nuclease/RecF-like AAA" evidence="2">
    <location>
        <begin position="1"/>
        <end position="41"/>
    </location>
</feature>